<sequence length="38" mass="4384">MWSHPHHGRDRTPRTPVRAAVMRKGVIECSDIASRERS</sequence>
<name>A0ABN8V3E1_STRGL</name>
<proteinExistence type="predicted"/>
<keyword evidence="2" id="KW-1185">Reference proteome</keyword>
<dbReference type="Proteomes" id="UP001154015">
    <property type="component" value="Unassembled WGS sequence"/>
</dbReference>
<evidence type="ECO:0000313" key="2">
    <source>
        <dbReference type="Proteomes" id="UP001154015"/>
    </source>
</evidence>
<organism evidence="1 2">
    <name type="scientific">Streptomyces globisporus</name>
    <dbReference type="NCBI Taxonomy" id="1908"/>
    <lineage>
        <taxon>Bacteria</taxon>
        <taxon>Bacillati</taxon>
        <taxon>Actinomycetota</taxon>
        <taxon>Actinomycetes</taxon>
        <taxon>Kitasatosporales</taxon>
        <taxon>Streptomycetaceae</taxon>
        <taxon>Streptomyces</taxon>
    </lineage>
</organism>
<dbReference type="EMBL" id="CAKXYP010000011">
    <property type="protein sequence ID" value="CAH9417040.1"/>
    <property type="molecule type" value="Genomic_DNA"/>
</dbReference>
<protein>
    <submittedName>
        <fullName evidence="1">Uncharacterized protein</fullName>
    </submittedName>
</protein>
<reference evidence="1" key="1">
    <citation type="submission" date="2022-03" db="EMBL/GenBank/DDBJ databases">
        <authorList>
            <person name="Leyn A S."/>
        </authorList>
    </citation>
    <scope>NUCLEOTIDE SEQUENCE</scope>
    <source>
        <strain evidence="1">Streptomyces globisporus 4-3</strain>
    </source>
</reference>
<gene>
    <name evidence="1" type="ORF">SGL43_04079</name>
</gene>
<accession>A0ABN8V3E1</accession>
<comment type="caution">
    <text evidence="1">The sequence shown here is derived from an EMBL/GenBank/DDBJ whole genome shotgun (WGS) entry which is preliminary data.</text>
</comment>
<evidence type="ECO:0000313" key="1">
    <source>
        <dbReference type="EMBL" id="CAH9417040.1"/>
    </source>
</evidence>